<keyword evidence="2" id="KW-0808">Transferase</keyword>
<reference evidence="2 3" key="1">
    <citation type="submission" date="2017-09" db="EMBL/GenBank/DDBJ databases">
        <authorList>
            <person name="Ehlers B."/>
            <person name="Leendertz F.H."/>
        </authorList>
    </citation>
    <scope>NUCLEOTIDE SEQUENCE [LARGE SCALE GENOMIC DNA]</scope>
    <source>
        <strain evidence="2 3">CGMCC 1.12662</strain>
    </source>
</reference>
<dbReference type="Pfam" id="PF13704">
    <property type="entry name" value="Glyco_tranf_2_4"/>
    <property type="match status" value="1"/>
</dbReference>
<name>A0A285HRM0_9RHOB</name>
<organism evidence="2 3">
    <name type="scientific">Pseudooceanicola antarcticus</name>
    <dbReference type="NCBI Taxonomy" id="1247613"/>
    <lineage>
        <taxon>Bacteria</taxon>
        <taxon>Pseudomonadati</taxon>
        <taxon>Pseudomonadota</taxon>
        <taxon>Alphaproteobacteria</taxon>
        <taxon>Rhodobacterales</taxon>
        <taxon>Paracoccaceae</taxon>
        <taxon>Pseudooceanicola</taxon>
    </lineage>
</organism>
<dbReference type="SUPFAM" id="SSF53448">
    <property type="entry name" value="Nucleotide-diphospho-sugar transferases"/>
    <property type="match status" value="1"/>
</dbReference>
<dbReference type="EMBL" id="OBEA01000001">
    <property type="protein sequence ID" value="SNY38358.1"/>
    <property type="molecule type" value="Genomic_DNA"/>
</dbReference>
<protein>
    <submittedName>
        <fullName evidence="2">Glycosyltransferase involved in cell wall bisynthesis</fullName>
    </submittedName>
</protein>
<feature type="region of interest" description="Disordered" evidence="1">
    <location>
        <begin position="1"/>
        <end position="29"/>
    </location>
</feature>
<evidence type="ECO:0000256" key="1">
    <source>
        <dbReference type="SAM" id="MobiDB-lite"/>
    </source>
</evidence>
<gene>
    <name evidence="2" type="ORF">SAMN06297129_0428</name>
</gene>
<dbReference type="GO" id="GO:0016740">
    <property type="term" value="F:transferase activity"/>
    <property type="evidence" value="ECO:0007669"/>
    <property type="project" value="UniProtKB-KW"/>
</dbReference>
<dbReference type="Gene3D" id="3.90.550.10">
    <property type="entry name" value="Spore Coat Polysaccharide Biosynthesis Protein SpsA, Chain A"/>
    <property type="match status" value="1"/>
</dbReference>
<proteinExistence type="predicted"/>
<dbReference type="InterPro" id="IPR029044">
    <property type="entry name" value="Nucleotide-diphossugar_trans"/>
</dbReference>
<dbReference type="Proteomes" id="UP000231655">
    <property type="component" value="Unassembled WGS sequence"/>
</dbReference>
<evidence type="ECO:0000313" key="2">
    <source>
        <dbReference type="EMBL" id="SNY38358.1"/>
    </source>
</evidence>
<evidence type="ECO:0000313" key="3">
    <source>
        <dbReference type="Proteomes" id="UP000231655"/>
    </source>
</evidence>
<dbReference type="AlphaFoldDB" id="A0A285HRM0"/>
<accession>A0A285HRM0</accession>
<sequence>MAQDRIISEVSRGADGGPPGPPPRPGPWRRYRQRLLRRRLLWRAFRARHALSPLSDRTDGISDGEVLLFVCLRNEALRLPYFMSHYRSLGVSHFLVVDNGSQDGSAEWMADQGDVSIWRTGRSYRAARFGMDWLGWLLMRHGHGHWCLTVDADELLVTPGMESLPRLTRRLEVAGRPAMGALMLDLLPEAPLGQGIYQPGEDPVQLLTHFDPGPFRARWQARHGNLWLQGGSRDRVFFAETPERAPTLNKLPLVRWNRRYAYLNSTHSLLPARLNALYSGPEGDDPSGVLLHTKFLPDSPSRAREERSRREHFGAPEDFDDYYRAVAAGAQMLSPASLRYESPEQLEYLGLMQALKLP</sequence>